<dbReference type="Proteomes" id="UP000018538">
    <property type="component" value="Unassembled WGS sequence"/>
</dbReference>
<organism evidence="2 3">
    <name type="scientific">Plasmodium yoelii 17X</name>
    <dbReference type="NCBI Taxonomy" id="1323249"/>
    <lineage>
        <taxon>Eukaryota</taxon>
        <taxon>Sar</taxon>
        <taxon>Alveolata</taxon>
        <taxon>Apicomplexa</taxon>
        <taxon>Aconoidasida</taxon>
        <taxon>Haemosporida</taxon>
        <taxon>Plasmodiidae</taxon>
        <taxon>Plasmodium</taxon>
        <taxon>Plasmodium (Vinckeia)</taxon>
    </lineage>
</organism>
<dbReference type="OrthoDB" id="375750at2759"/>
<accession>V7PTV8</accession>
<keyword evidence="1" id="KW-0732">Signal</keyword>
<reference evidence="2 3" key="1">
    <citation type="submission" date="2013-11" db="EMBL/GenBank/DDBJ databases">
        <title>The Genome Sequence of Plasmodium yoelii 17X.</title>
        <authorList>
            <consortium name="The Broad Institute Genomics Platform"/>
            <consortium name="The Broad Institute Genome Sequencing Center for Infectious Disease"/>
            <person name="Neafsey D."/>
            <person name="Adams J."/>
            <person name="Walker B."/>
            <person name="Young S.K."/>
            <person name="Zeng Q."/>
            <person name="Gargeya S."/>
            <person name="Fitzgerald M."/>
            <person name="Haas B."/>
            <person name="Abouelleil A."/>
            <person name="Alvarado L."/>
            <person name="Chapman S.B."/>
            <person name="Gainer-Dewar J."/>
            <person name="Goldberg J."/>
            <person name="Griggs A."/>
            <person name="Gujja S."/>
            <person name="Hansen M."/>
            <person name="Howarth C."/>
            <person name="Imamovic A."/>
            <person name="Ireland A."/>
            <person name="Larimer J."/>
            <person name="McCowan C."/>
            <person name="Murphy C."/>
            <person name="Pearson M."/>
            <person name="Poon T.W."/>
            <person name="Priest M."/>
            <person name="Roberts A."/>
            <person name="Saif S."/>
            <person name="Shea T."/>
            <person name="Sykes S."/>
            <person name="Wortman J."/>
            <person name="Nusbaum C."/>
            <person name="Birren B."/>
        </authorList>
    </citation>
    <scope>NUCLEOTIDE SEQUENCE [LARGE SCALE GENOMIC DNA]</scope>
    <source>
        <strain evidence="2 3">17X</strain>
    </source>
</reference>
<dbReference type="AlphaFoldDB" id="V7PTV8"/>
<feature type="signal peptide" evidence="1">
    <location>
        <begin position="1"/>
        <end position="18"/>
    </location>
</feature>
<evidence type="ECO:0000313" key="3">
    <source>
        <dbReference type="Proteomes" id="UP000018538"/>
    </source>
</evidence>
<dbReference type="EMBL" id="KI635730">
    <property type="protein sequence ID" value="ETB62565.1"/>
    <property type="molecule type" value="Genomic_DNA"/>
</dbReference>
<sequence>MWNKYLLLLVCIALCIQGRPPTKVNKKGTVRSLKKKIGRYAKNYKQSYLLKEDGVLGNYKIDAYVHCDPDFEKEFKWNLYKNSHKSNDFSLRRCQLRRKFNKMYDDESFSVKKFFSDANIIYQQFVRKYSTYKLNVTLKKNHRIEIEKKKDLSNSIMNSLSSLVVTKKTQFTSDIPRWRLSFNYITGKKRLIIIDPKHLPGVNMRIFYVIVSYRRYYSRLFNTIGDIYIQFEGEFKKHKVGYFTMNPIKQKE</sequence>
<keyword evidence="3" id="KW-1185">Reference proteome</keyword>
<name>V7PTV8_PLAYE</name>
<protein>
    <submittedName>
        <fullName evidence="2">Uncharacterized protein</fullName>
    </submittedName>
</protein>
<evidence type="ECO:0000313" key="2">
    <source>
        <dbReference type="EMBL" id="ETB62565.1"/>
    </source>
</evidence>
<gene>
    <name evidence="2" type="ORF">YYC_00293</name>
</gene>
<feature type="chain" id="PRO_5004764670" evidence="1">
    <location>
        <begin position="19"/>
        <end position="252"/>
    </location>
</feature>
<proteinExistence type="predicted"/>
<evidence type="ECO:0000256" key="1">
    <source>
        <dbReference type="SAM" id="SignalP"/>
    </source>
</evidence>